<dbReference type="PANTHER" id="PTHR11264:SF0">
    <property type="entry name" value="URACIL-DNA GLYCOSYLASE"/>
    <property type="match status" value="1"/>
</dbReference>
<evidence type="ECO:0000256" key="6">
    <source>
        <dbReference type="PROSITE-ProRule" id="PRU10072"/>
    </source>
</evidence>
<dbReference type="NCBIfam" id="NF003588">
    <property type="entry name" value="PRK05254.1-1"/>
    <property type="match status" value="1"/>
</dbReference>
<dbReference type="PANTHER" id="PTHR11264">
    <property type="entry name" value="URACIL-DNA GLYCOSYLASE"/>
    <property type="match status" value="1"/>
</dbReference>
<dbReference type="Proteomes" id="UP000814176">
    <property type="component" value="Unassembled WGS sequence"/>
</dbReference>
<evidence type="ECO:0000256" key="3">
    <source>
        <dbReference type="ARBA" id="ARBA00022801"/>
    </source>
</evidence>
<dbReference type="SUPFAM" id="SSF52141">
    <property type="entry name" value="Uracil-DNA glycosylase-like"/>
    <property type="match status" value="1"/>
</dbReference>
<organism evidence="9 10">
    <name type="scientific">Rhodofomes roseus</name>
    <dbReference type="NCBI Taxonomy" id="34475"/>
    <lineage>
        <taxon>Eukaryota</taxon>
        <taxon>Fungi</taxon>
        <taxon>Dikarya</taxon>
        <taxon>Basidiomycota</taxon>
        <taxon>Agaricomycotina</taxon>
        <taxon>Agaricomycetes</taxon>
        <taxon>Polyporales</taxon>
        <taxon>Rhodofomes</taxon>
    </lineage>
</organism>
<evidence type="ECO:0000256" key="2">
    <source>
        <dbReference type="ARBA" id="ARBA00022763"/>
    </source>
</evidence>
<feature type="domain" description="Uracil-DNA glycosylase-like" evidence="8">
    <location>
        <begin position="211"/>
        <end position="386"/>
    </location>
</feature>
<dbReference type="EMBL" id="JADCUA010000007">
    <property type="protein sequence ID" value="KAH9838350.1"/>
    <property type="molecule type" value="Genomic_DNA"/>
</dbReference>
<keyword evidence="3 5" id="KW-0378">Hydrolase</keyword>
<sequence>MFTATRLTSTVRASSRVFSCFSRPCLTMSAKERVVYLEDLEGSTEKTEEAVQDATTEVKSTDAPQVKGEAAVSEQKASTTTAVKRQRTLVDMFSGGASPSAPAAKKIKVSRTHSSATSHASAVSAQPSLNSIAFSMSEFQAALSDEERKLLTLECETLGKSWFKLLKDEIRKPYFLKLKQFLYDAGVRGVKDSAPNLKIYPAPKNIYSWSNLTPLGRVKVVIIGQDPYHGPGQAHGLCFSVPPGVPVPPSLRNIYAEIRAEYPQFEPPKSGNLTAWAENGVLLLNTCLTVRAGDAGSHSGNGWEEFTDRVVDVVDRYGGANLANPNGAGGRGRGIVFLAWGAWAAKRVAKLDKNKHLILRSAHPSPLSASRGFLGNGHFKQANEWLEQKYGPDGCVDWCKL</sequence>
<name>A0ABQ8KKA1_9APHY</name>
<dbReference type="NCBIfam" id="NF003592">
    <property type="entry name" value="PRK05254.1-5"/>
    <property type="match status" value="1"/>
</dbReference>
<keyword evidence="5" id="KW-0539">Nucleus</keyword>
<keyword evidence="10" id="KW-1185">Reference proteome</keyword>
<dbReference type="HAMAP" id="MF_00148">
    <property type="entry name" value="UDG"/>
    <property type="match status" value="1"/>
</dbReference>
<dbReference type="EC" id="3.2.2.27" evidence="5"/>
<dbReference type="InterPro" id="IPR036895">
    <property type="entry name" value="Uracil-DNA_glycosylase-like_sf"/>
</dbReference>
<dbReference type="RefSeq" id="XP_047780265.1">
    <property type="nucleotide sequence ID" value="XM_047919126.1"/>
</dbReference>
<dbReference type="Gene3D" id="3.40.470.10">
    <property type="entry name" value="Uracil-DNA glycosylase-like domain"/>
    <property type="match status" value="1"/>
</dbReference>
<evidence type="ECO:0000256" key="7">
    <source>
        <dbReference type="SAM" id="MobiDB-lite"/>
    </source>
</evidence>
<accession>A0ABQ8KKA1</accession>
<dbReference type="PROSITE" id="PS00130">
    <property type="entry name" value="U_DNA_GLYCOSYLASE"/>
    <property type="match status" value="1"/>
</dbReference>
<keyword evidence="4 5" id="KW-0234">DNA repair</keyword>
<feature type="region of interest" description="Disordered" evidence="7">
    <location>
        <begin position="54"/>
        <end position="78"/>
    </location>
</feature>
<comment type="similarity">
    <text evidence="1 5">Belongs to the uracil-DNA glycosylase (UDG) superfamily. UNG family.</text>
</comment>
<evidence type="ECO:0000313" key="9">
    <source>
        <dbReference type="EMBL" id="KAH9838350.1"/>
    </source>
</evidence>
<gene>
    <name evidence="5" type="primary">UNG1</name>
    <name evidence="9" type="ORF">C8Q71DRAFT_524632</name>
</gene>
<dbReference type="NCBIfam" id="TIGR00628">
    <property type="entry name" value="ung"/>
    <property type="match status" value="1"/>
</dbReference>
<keyword evidence="2 5" id="KW-0227">DNA damage</keyword>
<evidence type="ECO:0000256" key="4">
    <source>
        <dbReference type="ARBA" id="ARBA00023204"/>
    </source>
</evidence>
<dbReference type="InterPro" id="IPR002043">
    <property type="entry name" value="UDG_fam1"/>
</dbReference>
<proteinExistence type="inferred from homology"/>
<dbReference type="SMART" id="SM00986">
    <property type="entry name" value="UDG"/>
    <property type="match status" value="1"/>
</dbReference>
<evidence type="ECO:0000259" key="8">
    <source>
        <dbReference type="SMART" id="SM00986"/>
    </source>
</evidence>
<comment type="catalytic activity">
    <reaction evidence="5">
        <text>Hydrolyzes single-stranded DNA or mismatched double-stranded DNA and polynucleotides, releasing free uracil.</text>
        <dbReference type="EC" id="3.2.2.27"/>
    </reaction>
</comment>
<comment type="function">
    <text evidence="5">Excises uracil residues from the DNA which can arise as a result of misincorporation of dUMP residues by DNA polymerase or due to deamination of cytosine.</text>
</comment>
<dbReference type="GeneID" id="71999858"/>
<dbReference type="InterPro" id="IPR018085">
    <property type="entry name" value="Ura-DNA_Glyclase_AS"/>
</dbReference>
<reference evidence="9 10" key="1">
    <citation type="journal article" date="2021" name="Environ. Microbiol.">
        <title>Gene family expansions and transcriptome signatures uncover fungal adaptations to wood decay.</title>
        <authorList>
            <person name="Hage H."/>
            <person name="Miyauchi S."/>
            <person name="Viragh M."/>
            <person name="Drula E."/>
            <person name="Min B."/>
            <person name="Chaduli D."/>
            <person name="Navarro D."/>
            <person name="Favel A."/>
            <person name="Norest M."/>
            <person name="Lesage-Meessen L."/>
            <person name="Balint B."/>
            <person name="Merenyi Z."/>
            <person name="de Eugenio L."/>
            <person name="Morin E."/>
            <person name="Martinez A.T."/>
            <person name="Baldrian P."/>
            <person name="Stursova M."/>
            <person name="Martinez M.J."/>
            <person name="Novotny C."/>
            <person name="Magnuson J.K."/>
            <person name="Spatafora J.W."/>
            <person name="Maurice S."/>
            <person name="Pangilinan J."/>
            <person name="Andreopoulos W."/>
            <person name="LaButti K."/>
            <person name="Hundley H."/>
            <person name="Na H."/>
            <person name="Kuo A."/>
            <person name="Barry K."/>
            <person name="Lipzen A."/>
            <person name="Henrissat B."/>
            <person name="Riley R."/>
            <person name="Ahrendt S."/>
            <person name="Nagy L.G."/>
            <person name="Grigoriev I.V."/>
            <person name="Martin F."/>
            <person name="Rosso M.N."/>
        </authorList>
    </citation>
    <scope>NUCLEOTIDE SEQUENCE [LARGE SCALE GENOMIC DNA]</scope>
    <source>
        <strain evidence="9 10">CIRM-BRFM 1785</strain>
    </source>
</reference>
<dbReference type="SMART" id="SM00987">
    <property type="entry name" value="UreE_C"/>
    <property type="match status" value="1"/>
</dbReference>
<keyword evidence="5" id="KW-0496">Mitochondrion</keyword>
<evidence type="ECO:0000256" key="1">
    <source>
        <dbReference type="ARBA" id="ARBA00008184"/>
    </source>
</evidence>
<comment type="subcellular location">
    <subcellularLocation>
        <location evidence="5">Mitochondrion</location>
    </subcellularLocation>
    <subcellularLocation>
        <location evidence="5">Nucleus</location>
    </subcellularLocation>
</comment>
<feature type="active site" description="Proton acceptor" evidence="5 6">
    <location>
        <position position="226"/>
    </location>
</feature>
<evidence type="ECO:0000256" key="5">
    <source>
        <dbReference type="HAMAP-Rule" id="MF_03166"/>
    </source>
</evidence>
<dbReference type="Pfam" id="PF03167">
    <property type="entry name" value="UDG"/>
    <property type="match status" value="1"/>
</dbReference>
<dbReference type="InterPro" id="IPR005122">
    <property type="entry name" value="Uracil-DNA_glycosylase-like"/>
</dbReference>
<evidence type="ECO:0000313" key="10">
    <source>
        <dbReference type="Proteomes" id="UP000814176"/>
    </source>
</evidence>
<protein>
    <recommendedName>
        <fullName evidence="5">Uracil-DNA glycosylase</fullName>
        <shortName evidence="5">UDG</shortName>
        <ecNumber evidence="5">3.2.2.27</ecNumber>
    </recommendedName>
</protein>
<dbReference type="CDD" id="cd10027">
    <property type="entry name" value="UDG-F1-like"/>
    <property type="match status" value="1"/>
</dbReference>
<comment type="caution">
    <text evidence="9">The sequence shown here is derived from an EMBL/GenBank/DDBJ whole genome shotgun (WGS) entry which is preliminary data.</text>
</comment>
<dbReference type="NCBIfam" id="NF003589">
    <property type="entry name" value="PRK05254.1-2"/>
    <property type="match status" value="1"/>
</dbReference>